<keyword evidence="1" id="KW-0472">Membrane</keyword>
<dbReference type="InterPro" id="IPR038690">
    <property type="entry name" value="NusG_2_sf"/>
</dbReference>
<dbReference type="Pfam" id="PF07009">
    <property type="entry name" value="NusG_II"/>
    <property type="match status" value="1"/>
</dbReference>
<organism evidence="2 3">
    <name type="scientific">Fonticella tunisiensis</name>
    <dbReference type="NCBI Taxonomy" id="1096341"/>
    <lineage>
        <taxon>Bacteria</taxon>
        <taxon>Bacillati</taxon>
        <taxon>Bacillota</taxon>
        <taxon>Clostridia</taxon>
        <taxon>Eubacteriales</taxon>
        <taxon>Clostridiaceae</taxon>
        <taxon>Fonticella</taxon>
    </lineage>
</organism>
<gene>
    <name evidence="2" type="ORF">EDD71_11279</name>
</gene>
<evidence type="ECO:0000313" key="2">
    <source>
        <dbReference type="EMBL" id="TDT57297.1"/>
    </source>
</evidence>
<dbReference type="AlphaFoldDB" id="A0A4R7KMH3"/>
<dbReference type="EMBL" id="SOAZ01000012">
    <property type="protein sequence ID" value="TDT57297.1"/>
    <property type="molecule type" value="Genomic_DNA"/>
</dbReference>
<evidence type="ECO:0000256" key="1">
    <source>
        <dbReference type="SAM" id="Phobius"/>
    </source>
</evidence>
<proteinExistence type="predicted"/>
<name>A0A4R7KMH3_9CLOT</name>
<comment type="caution">
    <text evidence="2">The sequence shown here is derived from an EMBL/GenBank/DDBJ whole genome shotgun (WGS) entry which is preliminary data.</text>
</comment>
<protein>
    <submittedName>
        <fullName evidence="2">Uncharacterized protein</fullName>
    </submittedName>
</protein>
<accession>A0A4R7KMH3</accession>
<keyword evidence="3" id="KW-1185">Reference proteome</keyword>
<dbReference type="Gene3D" id="2.60.320.10">
    <property type="entry name" value="N-utilization substance G protein NusG, insert domain"/>
    <property type="match status" value="1"/>
</dbReference>
<keyword evidence="1" id="KW-0812">Transmembrane</keyword>
<reference evidence="2 3" key="1">
    <citation type="submission" date="2019-03" db="EMBL/GenBank/DDBJ databases">
        <title>Genomic Encyclopedia of Type Strains, Phase IV (KMG-IV): sequencing the most valuable type-strain genomes for metagenomic binning, comparative biology and taxonomic classification.</title>
        <authorList>
            <person name="Goeker M."/>
        </authorList>
    </citation>
    <scope>NUCLEOTIDE SEQUENCE [LARGE SCALE GENOMIC DNA]</scope>
    <source>
        <strain evidence="2 3">DSM 24455</strain>
    </source>
</reference>
<dbReference type="CDD" id="cd09846">
    <property type="entry name" value="DUF1312"/>
    <property type="match status" value="1"/>
</dbReference>
<sequence length="126" mass="14325">MKLWDKLIIVTVVFGIIGGFIYNYFVFSNKIGNTAVIFVDNNIVKKISINSENKVYDFKFKDQIGYVEVKDGAIRMLEMDKRICPEGICSDTGWISKSYQSIVCLPNKIMVIIEGQENEELDAIVS</sequence>
<dbReference type="RefSeq" id="WP_166636413.1">
    <property type="nucleotide sequence ID" value="NZ_SOAZ01000012.1"/>
</dbReference>
<evidence type="ECO:0000313" key="3">
    <source>
        <dbReference type="Proteomes" id="UP000295325"/>
    </source>
</evidence>
<keyword evidence="1" id="KW-1133">Transmembrane helix</keyword>
<dbReference type="Proteomes" id="UP000295325">
    <property type="component" value="Unassembled WGS sequence"/>
</dbReference>
<feature type="transmembrane region" description="Helical" evidence="1">
    <location>
        <begin position="7"/>
        <end position="27"/>
    </location>
</feature>